<dbReference type="PROSITE" id="PS51755">
    <property type="entry name" value="OMPR_PHOB"/>
    <property type="match status" value="1"/>
</dbReference>
<dbReference type="InterPro" id="IPR039420">
    <property type="entry name" value="WalR-like"/>
</dbReference>
<evidence type="ECO:0000256" key="2">
    <source>
        <dbReference type="PROSITE-ProRule" id="PRU00169"/>
    </source>
</evidence>
<evidence type="ECO:0000259" key="4">
    <source>
        <dbReference type="PROSITE" id="PS50110"/>
    </source>
</evidence>
<keyword evidence="2" id="KW-0597">Phosphoprotein</keyword>
<dbReference type="GO" id="GO:0000156">
    <property type="term" value="F:phosphorelay response regulator activity"/>
    <property type="evidence" value="ECO:0007669"/>
    <property type="project" value="TreeGrafter"/>
</dbReference>
<feature type="domain" description="OmpR/PhoB-type" evidence="5">
    <location>
        <begin position="126"/>
        <end position="221"/>
    </location>
</feature>
<dbReference type="RefSeq" id="WP_058850938.1">
    <property type="nucleotide sequence ID" value="NZ_LOCL01000051.1"/>
</dbReference>
<evidence type="ECO:0008006" key="8">
    <source>
        <dbReference type="Google" id="ProtNLM"/>
    </source>
</evidence>
<dbReference type="GO" id="GO:0032993">
    <property type="term" value="C:protein-DNA complex"/>
    <property type="evidence" value="ECO:0007669"/>
    <property type="project" value="TreeGrafter"/>
</dbReference>
<evidence type="ECO:0000259" key="5">
    <source>
        <dbReference type="PROSITE" id="PS51755"/>
    </source>
</evidence>
<feature type="modified residue" description="4-aspartylphosphate" evidence="2">
    <location>
        <position position="51"/>
    </location>
</feature>
<reference evidence="6 7" key="1">
    <citation type="submission" date="2015-12" db="EMBL/GenBank/DDBJ databases">
        <title>Draft genome sequence of Streptomyces silvensis ATCC 53525, a producer of novel hormone antagonists.</title>
        <authorList>
            <person name="Johnston C.W."/>
            <person name="Li Y."/>
            <person name="Magarvey N.A."/>
        </authorList>
    </citation>
    <scope>NUCLEOTIDE SEQUENCE [LARGE SCALE GENOMIC DNA]</scope>
    <source>
        <strain evidence="6 7">ATCC 53525</strain>
    </source>
</reference>
<evidence type="ECO:0000256" key="3">
    <source>
        <dbReference type="PROSITE-ProRule" id="PRU01091"/>
    </source>
</evidence>
<dbReference type="Proteomes" id="UP000054804">
    <property type="component" value="Unassembled WGS sequence"/>
</dbReference>
<dbReference type="InterPro" id="IPR011006">
    <property type="entry name" value="CheY-like_superfamily"/>
</dbReference>
<comment type="caution">
    <text evidence="6">The sequence shown here is derived from an EMBL/GenBank/DDBJ whole genome shotgun (WGS) entry which is preliminary data.</text>
</comment>
<feature type="DNA-binding region" description="OmpR/PhoB-type" evidence="3">
    <location>
        <begin position="126"/>
        <end position="221"/>
    </location>
</feature>
<dbReference type="GO" id="GO:0006355">
    <property type="term" value="P:regulation of DNA-templated transcription"/>
    <property type="evidence" value="ECO:0007669"/>
    <property type="project" value="InterPro"/>
</dbReference>
<evidence type="ECO:0000313" key="7">
    <source>
        <dbReference type="Proteomes" id="UP000054804"/>
    </source>
</evidence>
<sequence length="223" mass="24770">MRILLIEDDPDLADVLALGLRNESYAVDLATTCAHAEELLRLTTYDVACFDLGLPDGDGLELVRRLARDPELRRPRRSLVLTARDAVADRVAGLDAGADDYLVKPFHFAELVARVRALGRRGESHGSTLHVGELTLDLAAHTARRADTELALTAREFSLLRYFMHHPGEVLSAEDLLEHVWDAHANPFTTSVRVILSRLRRKLGEPPLIVTITNVGYQLKGRP</sequence>
<dbReference type="CDD" id="cd00383">
    <property type="entry name" value="trans_reg_C"/>
    <property type="match status" value="1"/>
</dbReference>
<accession>A0A0W7WWF2</accession>
<dbReference type="SUPFAM" id="SSF46894">
    <property type="entry name" value="C-terminal effector domain of the bipartite response regulators"/>
    <property type="match status" value="1"/>
</dbReference>
<dbReference type="InterPro" id="IPR016032">
    <property type="entry name" value="Sig_transdc_resp-reg_C-effctor"/>
</dbReference>
<dbReference type="InterPro" id="IPR036388">
    <property type="entry name" value="WH-like_DNA-bd_sf"/>
</dbReference>
<dbReference type="STRING" id="1765722.AT728_37160"/>
<gene>
    <name evidence="6" type="ORF">AT728_37160</name>
</gene>
<feature type="domain" description="Response regulatory" evidence="4">
    <location>
        <begin position="2"/>
        <end position="119"/>
    </location>
</feature>
<evidence type="ECO:0000256" key="1">
    <source>
        <dbReference type="ARBA" id="ARBA00023125"/>
    </source>
</evidence>
<dbReference type="AlphaFoldDB" id="A0A0W7WWF2"/>
<dbReference type="EMBL" id="LOCL01000051">
    <property type="protein sequence ID" value="KUF14905.1"/>
    <property type="molecule type" value="Genomic_DNA"/>
</dbReference>
<dbReference type="PANTHER" id="PTHR48111">
    <property type="entry name" value="REGULATOR OF RPOS"/>
    <property type="match status" value="1"/>
</dbReference>
<dbReference type="Pfam" id="PF00486">
    <property type="entry name" value="Trans_reg_C"/>
    <property type="match status" value="1"/>
</dbReference>
<dbReference type="GO" id="GO:0005829">
    <property type="term" value="C:cytosol"/>
    <property type="evidence" value="ECO:0007669"/>
    <property type="project" value="TreeGrafter"/>
</dbReference>
<dbReference type="CDD" id="cd17624">
    <property type="entry name" value="REC_OmpR_PmrA-like"/>
    <property type="match status" value="1"/>
</dbReference>
<keyword evidence="7" id="KW-1185">Reference proteome</keyword>
<dbReference type="Gene3D" id="6.10.250.690">
    <property type="match status" value="1"/>
</dbReference>
<dbReference type="SMART" id="SM00448">
    <property type="entry name" value="REC"/>
    <property type="match status" value="1"/>
</dbReference>
<dbReference type="InterPro" id="IPR001867">
    <property type="entry name" value="OmpR/PhoB-type_DNA-bd"/>
</dbReference>
<protein>
    <recommendedName>
        <fullName evidence="8">Two-component system response regulator</fullName>
    </recommendedName>
</protein>
<dbReference type="Pfam" id="PF00072">
    <property type="entry name" value="Response_reg"/>
    <property type="match status" value="1"/>
</dbReference>
<dbReference type="PROSITE" id="PS50110">
    <property type="entry name" value="RESPONSE_REGULATORY"/>
    <property type="match status" value="1"/>
</dbReference>
<dbReference type="Gene3D" id="3.40.50.2300">
    <property type="match status" value="1"/>
</dbReference>
<evidence type="ECO:0000313" key="6">
    <source>
        <dbReference type="EMBL" id="KUF14905.1"/>
    </source>
</evidence>
<proteinExistence type="predicted"/>
<dbReference type="Gene3D" id="1.10.10.10">
    <property type="entry name" value="Winged helix-like DNA-binding domain superfamily/Winged helix DNA-binding domain"/>
    <property type="match status" value="1"/>
</dbReference>
<name>A0A0W7WWF2_9ACTN</name>
<dbReference type="SMART" id="SM00862">
    <property type="entry name" value="Trans_reg_C"/>
    <property type="match status" value="1"/>
</dbReference>
<dbReference type="InterPro" id="IPR001789">
    <property type="entry name" value="Sig_transdc_resp-reg_receiver"/>
</dbReference>
<dbReference type="PANTHER" id="PTHR48111:SF36">
    <property type="entry name" value="TRANSCRIPTIONAL REGULATORY PROTEIN CUTR"/>
    <property type="match status" value="1"/>
</dbReference>
<organism evidence="6 7">
    <name type="scientific">Streptomyces silvensis</name>
    <dbReference type="NCBI Taxonomy" id="1765722"/>
    <lineage>
        <taxon>Bacteria</taxon>
        <taxon>Bacillati</taxon>
        <taxon>Actinomycetota</taxon>
        <taxon>Actinomycetes</taxon>
        <taxon>Kitasatosporales</taxon>
        <taxon>Streptomycetaceae</taxon>
        <taxon>Streptomyces</taxon>
    </lineage>
</organism>
<dbReference type="OrthoDB" id="3229809at2"/>
<dbReference type="GO" id="GO:0000976">
    <property type="term" value="F:transcription cis-regulatory region binding"/>
    <property type="evidence" value="ECO:0007669"/>
    <property type="project" value="TreeGrafter"/>
</dbReference>
<keyword evidence="1 3" id="KW-0238">DNA-binding</keyword>
<dbReference type="SUPFAM" id="SSF52172">
    <property type="entry name" value="CheY-like"/>
    <property type="match status" value="1"/>
</dbReference>